<dbReference type="EMBL" id="CADCTL010000059">
    <property type="protein sequence ID" value="CAA9223807.1"/>
    <property type="molecule type" value="Genomic_DNA"/>
</dbReference>
<sequence>DAVRRVHPIRPQGQKGRATPVPRFRQRRPHHGDRGAPGRRHPPAVRRRRGQRARGRGVQRRDADPESL</sequence>
<feature type="compositionally biased region" description="Basic residues" evidence="1">
    <location>
        <begin position="24"/>
        <end position="58"/>
    </location>
</feature>
<evidence type="ECO:0000256" key="1">
    <source>
        <dbReference type="SAM" id="MobiDB-lite"/>
    </source>
</evidence>
<feature type="non-terminal residue" evidence="2">
    <location>
        <position position="1"/>
    </location>
</feature>
<feature type="non-terminal residue" evidence="2">
    <location>
        <position position="68"/>
    </location>
</feature>
<protein>
    <submittedName>
        <fullName evidence="2">Uncharacterized protein</fullName>
    </submittedName>
</protein>
<organism evidence="2">
    <name type="scientific">uncultured Acetobacteraceae bacterium</name>
    <dbReference type="NCBI Taxonomy" id="169975"/>
    <lineage>
        <taxon>Bacteria</taxon>
        <taxon>Pseudomonadati</taxon>
        <taxon>Pseudomonadota</taxon>
        <taxon>Alphaproteobacteria</taxon>
        <taxon>Acetobacterales</taxon>
        <taxon>Acetobacteraceae</taxon>
        <taxon>environmental samples</taxon>
    </lineage>
</organism>
<name>A0A6J4HGI3_9PROT</name>
<accession>A0A6J4HGI3</accession>
<feature type="region of interest" description="Disordered" evidence="1">
    <location>
        <begin position="1"/>
        <end position="68"/>
    </location>
</feature>
<dbReference type="AlphaFoldDB" id="A0A6J4HGI3"/>
<reference evidence="2" key="1">
    <citation type="submission" date="2020-02" db="EMBL/GenBank/DDBJ databases">
        <authorList>
            <person name="Meier V. D."/>
        </authorList>
    </citation>
    <scope>NUCLEOTIDE SEQUENCE</scope>
    <source>
        <strain evidence="2">AVDCRST_MAG04</strain>
    </source>
</reference>
<feature type="compositionally biased region" description="Basic and acidic residues" evidence="1">
    <location>
        <begin position="59"/>
        <end position="68"/>
    </location>
</feature>
<proteinExistence type="predicted"/>
<gene>
    <name evidence="2" type="ORF">AVDCRST_MAG04-754</name>
</gene>
<evidence type="ECO:0000313" key="2">
    <source>
        <dbReference type="EMBL" id="CAA9223807.1"/>
    </source>
</evidence>